<dbReference type="AlphaFoldDB" id="A0A2T3AQ80"/>
<dbReference type="GO" id="GO:0006559">
    <property type="term" value="P:L-phenylalanine catabolic process"/>
    <property type="evidence" value="ECO:0007669"/>
    <property type="project" value="UniProtKB-UniPathway"/>
</dbReference>
<dbReference type="OrthoDB" id="1689029at2759"/>
<sequence length="205" mass="22715">MTKANSYLSILQDDTIPSFAVRKNDPYKQPLRVRPSLQEQEVVALPGLPRCCPSRLHQAARQPGHRVLLPFHQPQDLPLSHTADNPTLREGIATHVYACNADMTNQTFTNSDGDFLIVPQQGALDIQTEFGMLFVQPGEIAVIQRGQRYKVNLPDGPLGANGLANPRDFLHPVAKYEIQTGVGWRSIYKLGGRQILLQQATALSL</sequence>
<evidence type="ECO:0000256" key="1">
    <source>
        <dbReference type="ARBA" id="ARBA00004704"/>
    </source>
</evidence>
<dbReference type="GeneID" id="36577048"/>
<reference evidence="4 5" key="1">
    <citation type="journal article" date="2018" name="New Phytol.">
        <title>Comparative genomics and transcriptomics depict ericoid mycorrhizal fungi as versatile saprotrophs and plant mutualists.</title>
        <authorList>
            <person name="Martino E."/>
            <person name="Morin E."/>
            <person name="Grelet G.A."/>
            <person name="Kuo A."/>
            <person name="Kohler A."/>
            <person name="Daghino S."/>
            <person name="Barry K.W."/>
            <person name="Cichocki N."/>
            <person name="Clum A."/>
            <person name="Dockter R.B."/>
            <person name="Hainaut M."/>
            <person name="Kuo R.C."/>
            <person name="LaButti K."/>
            <person name="Lindahl B.D."/>
            <person name="Lindquist E.A."/>
            <person name="Lipzen A."/>
            <person name="Khouja H.R."/>
            <person name="Magnuson J."/>
            <person name="Murat C."/>
            <person name="Ohm R.A."/>
            <person name="Singer S.W."/>
            <person name="Spatafora J.W."/>
            <person name="Wang M."/>
            <person name="Veneault-Fourrey C."/>
            <person name="Henrissat B."/>
            <person name="Grigoriev I.V."/>
            <person name="Martin F.M."/>
            <person name="Perotto S."/>
        </authorList>
    </citation>
    <scope>NUCLEOTIDE SEQUENCE [LARGE SCALE GENOMIC DNA]</scope>
    <source>
        <strain evidence="4 5">ATCC 22711</strain>
    </source>
</reference>
<proteinExistence type="predicted"/>
<evidence type="ECO:0000259" key="3">
    <source>
        <dbReference type="Pfam" id="PF20510"/>
    </source>
</evidence>
<comment type="pathway">
    <text evidence="1">Amino-acid degradation; L-phenylalanine degradation; acetoacetate and fumarate from L-phenylalanine: step 4/6.</text>
</comment>
<dbReference type="CDD" id="cd07000">
    <property type="entry name" value="cupin_HGO_N"/>
    <property type="match status" value="1"/>
</dbReference>
<dbReference type="UniPathway" id="UPA00139">
    <property type="reaction ID" value="UER00339"/>
</dbReference>
<evidence type="ECO:0000313" key="5">
    <source>
        <dbReference type="Proteomes" id="UP000241818"/>
    </source>
</evidence>
<evidence type="ECO:0000313" key="4">
    <source>
        <dbReference type="EMBL" id="PSS07148.1"/>
    </source>
</evidence>
<organism evidence="4 5">
    <name type="scientific">Amorphotheca resinae ATCC 22711</name>
    <dbReference type="NCBI Taxonomy" id="857342"/>
    <lineage>
        <taxon>Eukaryota</taxon>
        <taxon>Fungi</taxon>
        <taxon>Dikarya</taxon>
        <taxon>Ascomycota</taxon>
        <taxon>Pezizomycotina</taxon>
        <taxon>Leotiomycetes</taxon>
        <taxon>Helotiales</taxon>
        <taxon>Amorphothecaceae</taxon>
        <taxon>Amorphotheca</taxon>
    </lineage>
</organism>
<accession>A0A2T3AQ80</accession>
<dbReference type="GO" id="GO:0005737">
    <property type="term" value="C:cytoplasm"/>
    <property type="evidence" value="ECO:0007669"/>
    <property type="project" value="TreeGrafter"/>
</dbReference>
<dbReference type="InterPro" id="IPR011051">
    <property type="entry name" value="RmlC_Cupin_sf"/>
</dbReference>
<evidence type="ECO:0000256" key="2">
    <source>
        <dbReference type="ARBA" id="ARBA00013127"/>
    </source>
</evidence>
<feature type="domain" description="Homogentisate 1,2-dioxygenase N-terminal" evidence="3">
    <location>
        <begin position="32"/>
        <end position="157"/>
    </location>
</feature>
<dbReference type="InParanoid" id="A0A2T3AQ80"/>
<dbReference type="GO" id="GO:0006570">
    <property type="term" value="P:tyrosine metabolic process"/>
    <property type="evidence" value="ECO:0007669"/>
    <property type="project" value="InterPro"/>
</dbReference>
<dbReference type="RefSeq" id="XP_024716804.1">
    <property type="nucleotide sequence ID" value="XM_024868967.1"/>
</dbReference>
<keyword evidence="5" id="KW-1185">Reference proteome</keyword>
<dbReference type="InterPro" id="IPR046452">
    <property type="entry name" value="HgmA_N"/>
</dbReference>
<dbReference type="InterPro" id="IPR005708">
    <property type="entry name" value="Homogentis_dOase"/>
</dbReference>
<dbReference type="SUPFAM" id="SSF51182">
    <property type="entry name" value="RmlC-like cupins"/>
    <property type="match status" value="1"/>
</dbReference>
<gene>
    <name evidence="4" type="ORF">M430DRAFT_62147</name>
</gene>
<protein>
    <recommendedName>
        <fullName evidence="2">homogentisate 1,2-dioxygenase</fullName>
        <ecNumber evidence="2">1.13.11.5</ecNumber>
    </recommendedName>
</protein>
<dbReference type="STRING" id="857342.A0A2T3AQ80"/>
<dbReference type="Proteomes" id="UP000241818">
    <property type="component" value="Unassembled WGS sequence"/>
</dbReference>
<dbReference type="EC" id="1.13.11.5" evidence="2"/>
<dbReference type="Pfam" id="PF20510">
    <property type="entry name" value="HgmA_N"/>
    <property type="match status" value="1"/>
</dbReference>
<name>A0A2T3AQ80_AMORE</name>
<dbReference type="PANTHER" id="PTHR11056:SF4">
    <property type="entry name" value="HOMOGENTISATE 1,2-DIOXYGENASE"/>
    <property type="match status" value="1"/>
</dbReference>
<dbReference type="PANTHER" id="PTHR11056">
    <property type="entry name" value="HOMOGENTISATE 1,2-DIOXYGENASE"/>
    <property type="match status" value="1"/>
</dbReference>
<dbReference type="GO" id="GO:0004411">
    <property type="term" value="F:homogentisate 1,2-dioxygenase activity"/>
    <property type="evidence" value="ECO:0007669"/>
    <property type="project" value="UniProtKB-EC"/>
</dbReference>
<dbReference type="EMBL" id="KZ679019">
    <property type="protein sequence ID" value="PSS07148.1"/>
    <property type="molecule type" value="Genomic_DNA"/>
</dbReference>